<feature type="region of interest" description="Disordered" evidence="1">
    <location>
        <begin position="411"/>
        <end position="438"/>
    </location>
</feature>
<gene>
    <name evidence="3" type="ORF">D0Z08_31080</name>
</gene>
<evidence type="ECO:0000313" key="3">
    <source>
        <dbReference type="EMBL" id="RHW22787.1"/>
    </source>
</evidence>
<evidence type="ECO:0008006" key="5">
    <source>
        <dbReference type="Google" id="ProtNLM"/>
    </source>
</evidence>
<evidence type="ECO:0000256" key="1">
    <source>
        <dbReference type="SAM" id="MobiDB-lite"/>
    </source>
</evidence>
<comment type="caution">
    <text evidence="3">The sequence shown here is derived from an EMBL/GenBank/DDBJ whole genome shotgun (WGS) entry which is preliminary data.</text>
</comment>
<keyword evidence="2" id="KW-0732">Signal</keyword>
<dbReference type="AlphaFoldDB" id="A0A417XS79"/>
<evidence type="ECO:0000256" key="2">
    <source>
        <dbReference type="SAM" id="SignalP"/>
    </source>
</evidence>
<keyword evidence="4" id="KW-1185">Reference proteome</keyword>
<name>A0A417XS79_9ACTN</name>
<reference evidence="3 4" key="1">
    <citation type="submission" date="2018-09" db="EMBL/GenBank/DDBJ databases">
        <title>Genome sequencing of Nocardioides immobilis CCTCC AB 2017083 for comparison to Nocardioides silvaticus.</title>
        <authorList>
            <person name="Li C."/>
            <person name="Wang G."/>
        </authorList>
    </citation>
    <scope>NUCLEOTIDE SEQUENCE [LARGE SCALE GENOMIC DNA]</scope>
    <source>
        <strain evidence="3 4">CCTCC AB 2017083</strain>
    </source>
</reference>
<dbReference type="InterPro" id="IPR012334">
    <property type="entry name" value="Pectin_lyas_fold"/>
</dbReference>
<feature type="chain" id="PRO_5019142903" description="Right handed beta helix domain-containing protein" evidence="2">
    <location>
        <begin position="24"/>
        <end position="438"/>
    </location>
</feature>
<proteinExistence type="predicted"/>
<feature type="signal peptide" evidence="2">
    <location>
        <begin position="1"/>
        <end position="23"/>
    </location>
</feature>
<dbReference type="InterPro" id="IPR011050">
    <property type="entry name" value="Pectin_lyase_fold/virulence"/>
</dbReference>
<dbReference type="EMBL" id="QXGH01000056">
    <property type="protein sequence ID" value="RHW22787.1"/>
    <property type="molecule type" value="Genomic_DNA"/>
</dbReference>
<organism evidence="3 4">
    <name type="scientific">Nocardioides immobilis</name>
    <dbReference type="NCBI Taxonomy" id="2049295"/>
    <lineage>
        <taxon>Bacteria</taxon>
        <taxon>Bacillati</taxon>
        <taxon>Actinomycetota</taxon>
        <taxon>Actinomycetes</taxon>
        <taxon>Propionibacteriales</taxon>
        <taxon>Nocardioidaceae</taxon>
        <taxon>Nocardioides</taxon>
    </lineage>
</organism>
<protein>
    <recommendedName>
        <fullName evidence="5">Right handed beta helix domain-containing protein</fullName>
    </recommendedName>
</protein>
<dbReference type="SUPFAM" id="SSF51126">
    <property type="entry name" value="Pectin lyase-like"/>
    <property type="match status" value="1"/>
</dbReference>
<dbReference type="Proteomes" id="UP000283644">
    <property type="component" value="Unassembled WGS sequence"/>
</dbReference>
<accession>A0A417XS79</accession>
<evidence type="ECO:0000313" key="4">
    <source>
        <dbReference type="Proteomes" id="UP000283644"/>
    </source>
</evidence>
<sequence length="438" mass="45594">MFNLVRAATSFALIAVTWCAADAAATTTAHGNSQRQAPASRVFYIDPLRGDDAASGRSTRTPLRTLSQVALLDLQAGDRVRLRAGVVHLGTLTAWQSGAAGQPIIVDSYGTGGRPVVQRAGCVDVPGNHWRITSIVAKDCAFAGFQVRGDNVKLRNIEATGNVIGVAIEPAASNAVVRSSHLHDNNRMAPDNPGPDDDYGANGLVVSGTGALIVDNLIEGHRAPSADYGHDGAAIEVYGATGTRIYRNVARDNLAFVELGHASTTGTRISYNSVTSVHPSSSFVITRGESTFGPVRDTVATHNSVRLTGAGSKGVSCHPNCTAGILKIGSNVIQAADVGYAEAPNGSLAAISLGYNVYDDLDDDGWFGLLRAATDVRAAALFDLIGARLLLRATSPAVDIGGPSWSTDIRYAPAPADGNGDGRVDADAGAYERQPPVR</sequence>
<dbReference type="Gene3D" id="2.160.20.10">
    <property type="entry name" value="Single-stranded right-handed beta-helix, Pectin lyase-like"/>
    <property type="match status" value="1"/>
</dbReference>